<keyword evidence="2" id="KW-1185">Reference proteome</keyword>
<comment type="caution">
    <text evidence="1">The sequence shown here is derived from an EMBL/GenBank/DDBJ whole genome shotgun (WGS) entry which is preliminary data.</text>
</comment>
<dbReference type="EMBL" id="VFSV01000014">
    <property type="protein sequence ID" value="TRD20651.1"/>
    <property type="molecule type" value="Genomic_DNA"/>
</dbReference>
<dbReference type="AlphaFoldDB" id="A0A547Q2Q9"/>
<protein>
    <submittedName>
        <fullName evidence="1">Uncharacterized protein</fullName>
    </submittedName>
</protein>
<evidence type="ECO:0000313" key="1">
    <source>
        <dbReference type="EMBL" id="TRD20651.1"/>
    </source>
</evidence>
<evidence type="ECO:0000313" key="2">
    <source>
        <dbReference type="Proteomes" id="UP000318590"/>
    </source>
</evidence>
<dbReference type="OrthoDB" id="573055at2"/>
<name>A0A547Q2Q9_9RHOB</name>
<proteinExistence type="predicted"/>
<reference evidence="1 2" key="1">
    <citation type="submission" date="2019-06" db="EMBL/GenBank/DDBJ databases">
        <title>Paenimaribius caenipelagi gen. nov., sp. nov., isolated from a tidal flat.</title>
        <authorList>
            <person name="Yoon J.-H."/>
        </authorList>
    </citation>
    <scope>NUCLEOTIDE SEQUENCE [LARGE SCALE GENOMIC DNA]</scope>
    <source>
        <strain evidence="1 2">JBTF-M29</strain>
    </source>
</reference>
<gene>
    <name evidence="1" type="ORF">FEV53_09875</name>
</gene>
<dbReference type="Proteomes" id="UP000318590">
    <property type="component" value="Unassembled WGS sequence"/>
</dbReference>
<sequence length="108" mass="11690">MLSSGSAFAHPAQIEGVDLRPNGDSYRVSVTISHPETGWEDYADGWRVEAPDGTVLGTRVLAHPHETEQPFTRSLSGVVIPDGLTEIVIRARTLTTGWDSEPVTIPLP</sequence>
<organism evidence="1 2">
    <name type="scientific">Palleronia caenipelagi</name>
    <dbReference type="NCBI Taxonomy" id="2489174"/>
    <lineage>
        <taxon>Bacteria</taxon>
        <taxon>Pseudomonadati</taxon>
        <taxon>Pseudomonadota</taxon>
        <taxon>Alphaproteobacteria</taxon>
        <taxon>Rhodobacterales</taxon>
        <taxon>Roseobacteraceae</taxon>
        <taxon>Palleronia</taxon>
    </lineage>
</organism>
<accession>A0A547Q2Q9</accession>